<sequence>MSKASASKKYVIGAIIAASMLVPLAYLLSTLFIFKAGDASAFQDTPPVVSNDGTVDLALRVAVLDLDAPAFNRFTDMQLQFRPKGADAWTSVSPTGDPEEVKGNADNQLLYRFKFPLKQANVEYEYHFTYRIDGHPKVAAGHGTLQIPSEVK</sequence>
<evidence type="ECO:0000313" key="2">
    <source>
        <dbReference type="EMBL" id="MDZ5456433.1"/>
    </source>
</evidence>
<gene>
    <name evidence="2" type="ORF">SM757_07585</name>
</gene>
<reference evidence="2 3" key="1">
    <citation type="submission" date="2023-11" db="EMBL/GenBank/DDBJ databases">
        <title>Draft genome of Azohydromonas lata strain H1 (DSM1123), a polyhydroxyalkanoate producer.</title>
        <authorList>
            <person name="Traversa D."/>
            <person name="D'Addabbo P."/>
            <person name="Pazzani C."/>
            <person name="Manzari C."/>
            <person name="Chiara M."/>
            <person name="Scrascia M."/>
        </authorList>
    </citation>
    <scope>NUCLEOTIDE SEQUENCE [LARGE SCALE GENOMIC DNA]</scope>
    <source>
        <strain evidence="2 3">H1</strain>
    </source>
</reference>
<proteinExistence type="predicted"/>
<accession>A0ABU5IBE6</accession>
<keyword evidence="1" id="KW-0472">Membrane</keyword>
<feature type="transmembrane region" description="Helical" evidence="1">
    <location>
        <begin position="12"/>
        <end position="34"/>
    </location>
</feature>
<comment type="caution">
    <text evidence="2">The sequence shown here is derived from an EMBL/GenBank/DDBJ whole genome shotgun (WGS) entry which is preliminary data.</text>
</comment>
<evidence type="ECO:0000256" key="1">
    <source>
        <dbReference type="SAM" id="Phobius"/>
    </source>
</evidence>
<dbReference type="EMBL" id="JAXOJX010000008">
    <property type="protein sequence ID" value="MDZ5456433.1"/>
    <property type="molecule type" value="Genomic_DNA"/>
</dbReference>
<keyword evidence="1" id="KW-0812">Transmembrane</keyword>
<organism evidence="2 3">
    <name type="scientific">Azohydromonas lata</name>
    <dbReference type="NCBI Taxonomy" id="45677"/>
    <lineage>
        <taxon>Bacteria</taxon>
        <taxon>Pseudomonadati</taxon>
        <taxon>Pseudomonadota</taxon>
        <taxon>Betaproteobacteria</taxon>
        <taxon>Burkholderiales</taxon>
        <taxon>Sphaerotilaceae</taxon>
        <taxon>Azohydromonas</taxon>
    </lineage>
</organism>
<keyword evidence="3" id="KW-1185">Reference proteome</keyword>
<keyword evidence="1" id="KW-1133">Transmembrane helix</keyword>
<dbReference type="Proteomes" id="UP001293718">
    <property type="component" value="Unassembled WGS sequence"/>
</dbReference>
<name>A0ABU5IBE6_9BURK</name>
<evidence type="ECO:0000313" key="3">
    <source>
        <dbReference type="Proteomes" id="UP001293718"/>
    </source>
</evidence>
<protein>
    <submittedName>
        <fullName evidence="2">Uncharacterized protein</fullName>
    </submittedName>
</protein>
<dbReference type="RefSeq" id="WP_322464986.1">
    <property type="nucleotide sequence ID" value="NZ_JAXOJX010000008.1"/>
</dbReference>